<dbReference type="GO" id="GO:0032807">
    <property type="term" value="C:DNA ligase IV complex"/>
    <property type="evidence" value="ECO:0007669"/>
    <property type="project" value="TreeGrafter"/>
</dbReference>
<dbReference type="GO" id="GO:0006310">
    <property type="term" value="P:DNA recombination"/>
    <property type="evidence" value="ECO:0007669"/>
    <property type="project" value="InterPro"/>
</dbReference>
<dbReference type="Gene3D" id="3.30.470.30">
    <property type="entry name" value="DNA ligase/mRNA capping enzyme"/>
    <property type="match status" value="1"/>
</dbReference>
<sequence>MSLSFSSLCELLTQLEKIEDQIPPPTALTRQRLKNNKVKQWFKHHRHEIDRTSPEALLSSLMPHRRPDRNYAMQEKRLERAIGRCYCLSLSKVKDLQSYSISGRGDLGSSVERATRDIGSPAIPPVSVEQVDSSLGELASRSRFSNHNVRQTASTANLDKPLDWLYLRMDPCQAKWLTRIILKDIARFLPGDHQVQSAYHFLLPDLLRFQDSLPDALSLLKTGLACYPAVADPDQQLIYKREASARLRPKVGVKVGRPSFVKARSIQNCLNIVGRRRWSAERKYDGEYCEIHIDMSNESRPIQIYSKSGKDSTEDRSAIHGTIRESLRLGKPDCPIHSTCILLGELLVYNDATEEILEFAKIRNHVLRSGRFIGTENDSPPHRDEHLMMMYHDLLMIDDEMIMNEPYQERRGRLKSIVVKRLGYAMTAQHKYIDFSTADAKERLMEHFAWSITRRWEGLALKPTDAPYFALYETESTSGFRGFVKMKKDYINSMGDEADFAVIGASYNARDAEACGLSNPRWTSFYLGCLENKDDVLQVDAKPRFKVVDLVCCKECIPKADHETLCNYGYLSQHPFRKGEAPESFDISIGDSVSPMQTAFSSPLVVEVLGSAFDKPSGANFYTLRHPRVRKVHLDRSWRDTITFLELQELALNARELAAEGESQELAKWVKVVRETCTESRSTRSRSARSTPITAVSRTRQVSDTTEGTSRTSSSQPSSKQSEPGEPKSNVRSVVDVFVSSRPQQIKPTPAFPSSVFDSNCANENLQLPIFIDTQKIQPMSRPSKPAEPHESLRKISQVASKPAKRTYDDLNEADGSNGIGGHIVVKKARNTSNSDGGQLILVDRGSQSILQAQEPLADITNSPDHRQDSPDTRRLLTEPPDSDQSPNSSTVVSVTPRMPNKTSSGQRDQLMISPPSQIRGKRTGFATVYATSSGVRHSPKPTPIAFTVVRPTFSRCIIYLAPCIARSPWIAEDLISAHGAFCVRTLDHWVRERGFDADPADDSVVYESQSYAGLQKLVLLETRREKASLTVVQQILELELRERVMFLDWRVLEEEMHETTHEGKDDDMNIGKHLFGIVDWDEKERCHYFADSKGVRQRISYQA</sequence>
<dbReference type="GO" id="GO:0006303">
    <property type="term" value="P:double-strand break repair via nonhomologous end joining"/>
    <property type="evidence" value="ECO:0007669"/>
    <property type="project" value="TreeGrafter"/>
</dbReference>
<dbReference type="EMBL" id="ML991845">
    <property type="protein sequence ID" value="KAF2230210.1"/>
    <property type="molecule type" value="Genomic_DNA"/>
</dbReference>
<comment type="similarity">
    <text evidence="1">Belongs to the ATP-dependent DNA ligase family.</text>
</comment>
<dbReference type="SUPFAM" id="SSF56091">
    <property type="entry name" value="DNA ligase/mRNA capping enzyme, catalytic domain"/>
    <property type="match status" value="1"/>
</dbReference>
<evidence type="ECO:0000256" key="3">
    <source>
        <dbReference type="ARBA" id="ARBA00022741"/>
    </source>
</evidence>
<dbReference type="Proteomes" id="UP000800092">
    <property type="component" value="Unassembled WGS sequence"/>
</dbReference>
<feature type="compositionally biased region" description="Basic and acidic residues" evidence="6">
    <location>
        <begin position="864"/>
        <end position="877"/>
    </location>
</feature>
<evidence type="ECO:0000256" key="5">
    <source>
        <dbReference type="ARBA" id="ARBA00023242"/>
    </source>
</evidence>
<keyword evidence="2" id="KW-0436">Ligase</keyword>
<dbReference type="PANTHER" id="PTHR45997:SF2">
    <property type="entry name" value="ATP DEPENDENT DNA LIGASE DOMAIN PROTEIN (AFU_ORTHOLOGUE AFUA_5G02430)"/>
    <property type="match status" value="1"/>
</dbReference>
<proteinExistence type="inferred from homology"/>
<feature type="compositionally biased region" description="Polar residues" evidence="6">
    <location>
        <begin position="692"/>
        <end position="706"/>
    </location>
</feature>
<dbReference type="Gene3D" id="1.10.3260.10">
    <property type="entry name" value="DNA ligase, ATP-dependent, N-terminal domain"/>
    <property type="match status" value="1"/>
</dbReference>
<name>A0A6A6GXK2_VIRVR</name>
<feature type="region of interest" description="Disordered" evidence="6">
    <location>
        <begin position="776"/>
        <end position="820"/>
    </location>
</feature>
<dbReference type="PROSITE" id="PS50160">
    <property type="entry name" value="DNA_LIGASE_A3"/>
    <property type="match status" value="1"/>
</dbReference>
<dbReference type="Pfam" id="PF01068">
    <property type="entry name" value="DNA_ligase_A_M"/>
    <property type="match status" value="1"/>
</dbReference>
<accession>A0A6A6GXK2</accession>
<dbReference type="CDD" id="cd08039">
    <property type="entry name" value="Adenylation_DNA_ligase_Fungal"/>
    <property type="match status" value="1"/>
</dbReference>
<dbReference type="GO" id="GO:0003910">
    <property type="term" value="F:DNA ligase (ATP) activity"/>
    <property type="evidence" value="ECO:0007669"/>
    <property type="project" value="InterPro"/>
</dbReference>
<keyword evidence="5" id="KW-0539">Nucleus</keyword>
<dbReference type="GO" id="GO:0006297">
    <property type="term" value="P:nucleotide-excision repair, DNA gap filling"/>
    <property type="evidence" value="ECO:0007669"/>
    <property type="project" value="TreeGrafter"/>
</dbReference>
<keyword evidence="9" id="KW-1185">Reference proteome</keyword>
<evidence type="ECO:0000256" key="2">
    <source>
        <dbReference type="ARBA" id="ARBA00022598"/>
    </source>
</evidence>
<evidence type="ECO:0000256" key="4">
    <source>
        <dbReference type="ARBA" id="ARBA00022840"/>
    </source>
</evidence>
<dbReference type="InterPro" id="IPR012308">
    <property type="entry name" value="DNA_ligase_ATP-dep_N"/>
</dbReference>
<dbReference type="PANTHER" id="PTHR45997">
    <property type="entry name" value="DNA LIGASE 4"/>
    <property type="match status" value="1"/>
</dbReference>
<reference evidence="8" key="1">
    <citation type="journal article" date="2020" name="Stud. Mycol.">
        <title>101 Dothideomycetes genomes: a test case for predicting lifestyles and emergence of pathogens.</title>
        <authorList>
            <person name="Haridas S."/>
            <person name="Albert R."/>
            <person name="Binder M."/>
            <person name="Bloem J."/>
            <person name="Labutti K."/>
            <person name="Salamov A."/>
            <person name="Andreopoulos B."/>
            <person name="Baker S."/>
            <person name="Barry K."/>
            <person name="Bills G."/>
            <person name="Bluhm B."/>
            <person name="Cannon C."/>
            <person name="Castanera R."/>
            <person name="Culley D."/>
            <person name="Daum C."/>
            <person name="Ezra D."/>
            <person name="Gonzalez J."/>
            <person name="Henrissat B."/>
            <person name="Kuo A."/>
            <person name="Liang C."/>
            <person name="Lipzen A."/>
            <person name="Lutzoni F."/>
            <person name="Magnuson J."/>
            <person name="Mondo S."/>
            <person name="Nolan M."/>
            <person name="Ohm R."/>
            <person name="Pangilinan J."/>
            <person name="Park H.-J."/>
            <person name="Ramirez L."/>
            <person name="Alfaro M."/>
            <person name="Sun H."/>
            <person name="Tritt A."/>
            <person name="Yoshinaga Y."/>
            <person name="Zwiers L.-H."/>
            <person name="Turgeon B."/>
            <person name="Goodwin S."/>
            <person name="Spatafora J."/>
            <person name="Crous P."/>
            <person name="Grigoriev I."/>
        </authorList>
    </citation>
    <scope>NUCLEOTIDE SEQUENCE</scope>
    <source>
        <strain evidence="8">Tuck. ex Michener</strain>
    </source>
</reference>
<dbReference type="GO" id="GO:0003677">
    <property type="term" value="F:DNA binding"/>
    <property type="evidence" value="ECO:0007669"/>
    <property type="project" value="InterPro"/>
</dbReference>
<protein>
    <recommendedName>
        <fullName evidence="7">ATP-dependent DNA ligase family profile domain-containing protein</fullName>
    </recommendedName>
</protein>
<dbReference type="InterPro" id="IPR012310">
    <property type="entry name" value="DNA_ligase_ATP-dep_cent"/>
</dbReference>
<dbReference type="OrthoDB" id="2160351at2759"/>
<evidence type="ECO:0000256" key="1">
    <source>
        <dbReference type="ARBA" id="ARBA00007572"/>
    </source>
</evidence>
<feature type="compositionally biased region" description="Low complexity" evidence="6">
    <location>
        <begin position="707"/>
        <end position="731"/>
    </location>
</feature>
<dbReference type="Pfam" id="PF04675">
    <property type="entry name" value="DNA_ligase_A_N"/>
    <property type="match status" value="1"/>
</dbReference>
<dbReference type="Gene3D" id="2.40.50.140">
    <property type="entry name" value="Nucleic acid-binding proteins"/>
    <property type="match status" value="1"/>
</dbReference>
<organism evidence="8 9">
    <name type="scientific">Viridothelium virens</name>
    <name type="common">Speckled blister lichen</name>
    <name type="synonym">Trypethelium virens</name>
    <dbReference type="NCBI Taxonomy" id="1048519"/>
    <lineage>
        <taxon>Eukaryota</taxon>
        <taxon>Fungi</taxon>
        <taxon>Dikarya</taxon>
        <taxon>Ascomycota</taxon>
        <taxon>Pezizomycotina</taxon>
        <taxon>Dothideomycetes</taxon>
        <taxon>Dothideomycetes incertae sedis</taxon>
        <taxon>Trypetheliales</taxon>
        <taxon>Trypetheliaceae</taxon>
        <taxon>Viridothelium</taxon>
    </lineage>
</organism>
<evidence type="ECO:0000259" key="7">
    <source>
        <dbReference type="PROSITE" id="PS50160"/>
    </source>
</evidence>
<evidence type="ECO:0000313" key="9">
    <source>
        <dbReference type="Proteomes" id="UP000800092"/>
    </source>
</evidence>
<dbReference type="GO" id="GO:0005524">
    <property type="term" value="F:ATP binding"/>
    <property type="evidence" value="ECO:0007669"/>
    <property type="project" value="UniProtKB-KW"/>
</dbReference>
<keyword evidence="3" id="KW-0547">Nucleotide-binding</keyword>
<dbReference type="InterPro" id="IPR012340">
    <property type="entry name" value="NA-bd_OB-fold"/>
</dbReference>
<feature type="compositionally biased region" description="Basic and acidic residues" evidence="6">
    <location>
        <begin position="785"/>
        <end position="794"/>
    </location>
</feature>
<keyword evidence="4" id="KW-0067">ATP-binding</keyword>
<dbReference type="InterPro" id="IPR029710">
    <property type="entry name" value="LIG4"/>
</dbReference>
<dbReference type="AlphaFoldDB" id="A0A6A6GXK2"/>
<gene>
    <name evidence="8" type="ORF">EV356DRAFT_509256</name>
</gene>
<evidence type="ECO:0000313" key="8">
    <source>
        <dbReference type="EMBL" id="KAF2230210.1"/>
    </source>
</evidence>
<dbReference type="InterPro" id="IPR036599">
    <property type="entry name" value="DNA_ligase_N_sf"/>
</dbReference>
<feature type="domain" description="ATP-dependent DNA ligase family profile" evidence="7">
    <location>
        <begin position="393"/>
        <end position="531"/>
    </location>
</feature>
<feature type="region of interest" description="Disordered" evidence="6">
    <location>
        <begin position="855"/>
        <end position="918"/>
    </location>
</feature>
<feature type="region of interest" description="Disordered" evidence="6">
    <location>
        <begin position="680"/>
        <end position="731"/>
    </location>
</feature>
<evidence type="ECO:0000256" key="6">
    <source>
        <dbReference type="SAM" id="MobiDB-lite"/>
    </source>
</evidence>